<feature type="compositionally biased region" description="Basic residues" evidence="1">
    <location>
        <begin position="192"/>
        <end position="206"/>
    </location>
</feature>
<keyword evidence="3" id="KW-1185">Reference proteome</keyword>
<gene>
    <name evidence="2" type="ORF">TeGR_g6378</name>
</gene>
<proteinExistence type="predicted"/>
<dbReference type="EMBL" id="BRYB01001464">
    <property type="protein sequence ID" value="GMI26335.1"/>
    <property type="molecule type" value="Genomic_DNA"/>
</dbReference>
<feature type="region of interest" description="Disordered" evidence="1">
    <location>
        <begin position="19"/>
        <end position="39"/>
    </location>
</feature>
<reference evidence="2 3" key="1">
    <citation type="journal article" date="2023" name="Commun. Biol.">
        <title>Genome analysis of Parmales, the sister group of diatoms, reveals the evolutionary specialization of diatoms from phago-mixotrophs to photoautotrophs.</title>
        <authorList>
            <person name="Ban H."/>
            <person name="Sato S."/>
            <person name="Yoshikawa S."/>
            <person name="Yamada K."/>
            <person name="Nakamura Y."/>
            <person name="Ichinomiya M."/>
            <person name="Sato N."/>
            <person name="Blanc-Mathieu R."/>
            <person name="Endo H."/>
            <person name="Kuwata A."/>
            <person name="Ogata H."/>
        </authorList>
    </citation>
    <scope>NUCLEOTIDE SEQUENCE [LARGE SCALE GENOMIC DNA]</scope>
</reference>
<feature type="compositionally biased region" description="Low complexity" evidence="1">
    <location>
        <begin position="225"/>
        <end position="240"/>
    </location>
</feature>
<feature type="region of interest" description="Disordered" evidence="1">
    <location>
        <begin position="261"/>
        <end position="288"/>
    </location>
</feature>
<feature type="compositionally biased region" description="Low complexity" evidence="1">
    <location>
        <begin position="161"/>
        <end position="172"/>
    </location>
</feature>
<dbReference type="Proteomes" id="UP001165060">
    <property type="component" value="Unassembled WGS sequence"/>
</dbReference>
<feature type="compositionally biased region" description="Pro residues" evidence="1">
    <location>
        <begin position="338"/>
        <end position="352"/>
    </location>
</feature>
<accession>A0ABQ6MHC3</accession>
<feature type="region of interest" description="Disordered" evidence="1">
    <location>
        <begin position="101"/>
        <end position="150"/>
    </location>
</feature>
<sequence length="846" mass="86597">MSAFSSSLSSFTSSLTSQTAKLRSTISSKPPPPRPNQASLYFDRASSSLASIQAGMDAAEQNLIGNPADLSLCELLELARSLHQKNEEQLGRVRSTLRQYGYKGSPAPQQAPAVVEEEAAAEAEEEAAEAEAEAEGEAEAEASFTTPLKPWEVVEKRAAESPDTPATPATPTLDSVSLTAQTRSALKTGSPKFHHQLHKSAAKKTPPKPTLRERIAELHRSTSKATPSAARASLPAASASIKRDVARGSISFATSTAFTPGASKRSYARTPGSKTPTARASLPAPATPKALYTPAADLEQAADDHVSPLADHASPLADHASALADRASPLADHVSPLAAPPHVSPLAEPAPAPTTTVTPPGAAPEPAAPTPASAVSAASSVSLATPTMDFVPTAASLRPAAPAAAFNAEMEREAEAASTPPPAGADSPAFVQPKTPLAKHKGASPPTAAAAAAPDSPVFVQPKTPLAKHGVGGPRARAPETPPTPPDVGLMSLSVKKASAEAPRAPGTPDSPALPKTQRSTIKKPARSSPLSRQLEAANASSAFDSPVASSPADPKLVRSTVKKGAAPSPVPHSESPLAASPPMPVLASAKKAARTPDAGFASPQVETPEAPPMARSTVKKSRGGVETATPPVMAAAAAADATPDTPPELQTSFSMSATKELARELAGVDTPSSLGSPDALTPPVPPMSSVKKAKRTPLSPPSTPLLASASKAKMSLSASKGKENKTESKAGAMKLFDEIAEEASSDGSGVVGASGPSIPPIKIIGDAEYKDAPRLVKMQAKQAVLNDVVKKFDVWFLEHGGGEMGEEVALELAGKKMLLMGLCHFGRLIMTPTADGKKSYKACSV</sequence>
<feature type="region of interest" description="Disordered" evidence="1">
    <location>
        <begin position="157"/>
        <end position="176"/>
    </location>
</feature>
<organism evidence="2 3">
    <name type="scientific">Tetraparma gracilis</name>
    <dbReference type="NCBI Taxonomy" id="2962635"/>
    <lineage>
        <taxon>Eukaryota</taxon>
        <taxon>Sar</taxon>
        <taxon>Stramenopiles</taxon>
        <taxon>Ochrophyta</taxon>
        <taxon>Bolidophyceae</taxon>
        <taxon>Parmales</taxon>
        <taxon>Triparmaceae</taxon>
        <taxon>Tetraparma</taxon>
    </lineage>
</organism>
<evidence type="ECO:0000313" key="3">
    <source>
        <dbReference type="Proteomes" id="UP001165060"/>
    </source>
</evidence>
<comment type="caution">
    <text evidence="2">The sequence shown here is derived from an EMBL/GenBank/DDBJ whole genome shotgun (WGS) entry which is preliminary data.</text>
</comment>
<feature type="compositionally biased region" description="Acidic residues" evidence="1">
    <location>
        <begin position="115"/>
        <end position="140"/>
    </location>
</feature>
<feature type="region of interest" description="Disordered" evidence="1">
    <location>
        <begin position="332"/>
        <end position="372"/>
    </location>
</feature>
<name>A0ABQ6MHC3_9STRA</name>
<evidence type="ECO:0000256" key="1">
    <source>
        <dbReference type="SAM" id="MobiDB-lite"/>
    </source>
</evidence>
<feature type="region of interest" description="Disordered" evidence="1">
    <location>
        <begin position="406"/>
        <end position="627"/>
    </location>
</feature>
<feature type="compositionally biased region" description="Polar residues" evidence="1">
    <location>
        <begin position="19"/>
        <end position="28"/>
    </location>
</feature>
<feature type="region of interest" description="Disordered" evidence="1">
    <location>
        <begin position="658"/>
        <end position="728"/>
    </location>
</feature>
<evidence type="ECO:0000313" key="2">
    <source>
        <dbReference type="EMBL" id="GMI26335.1"/>
    </source>
</evidence>
<feature type="region of interest" description="Disordered" evidence="1">
    <location>
        <begin position="189"/>
        <end position="240"/>
    </location>
</feature>
<feature type="compositionally biased region" description="Basic and acidic residues" evidence="1">
    <location>
        <begin position="210"/>
        <end position="220"/>
    </location>
</feature>
<feature type="compositionally biased region" description="Low complexity" evidence="1">
    <location>
        <begin position="705"/>
        <end position="720"/>
    </location>
</feature>
<feature type="compositionally biased region" description="Low complexity" evidence="1">
    <location>
        <begin position="443"/>
        <end position="457"/>
    </location>
</feature>
<protein>
    <submittedName>
        <fullName evidence="2">Uncharacterized protein</fullName>
    </submittedName>
</protein>